<dbReference type="GO" id="GO:0009404">
    <property type="term" value="P:toxin metabolic process"/>
    <property type="evidence" value="ECO:0007669"/>
    <property type="project" value="UniProtKB-UniRule"/>
</dbReference>
<evidence type="ECO:0000256" key="1">
    <source>
        <dbReference type="ARBA" id="ARBA00005686"/>
    </source>
</evidence>
<reference evidence="3 4" key="1">
    <citation type="submission" date="2020-08" db="EMBL/GenBank/DDBJ databases">
        <title>Genome sequence of Diaphorobacter aerolatus KACC 16536T.</title>
        <authorList>
            <person name="Hyun D.-W."/>
            <person name="Bae J.-W."/>
        </authorList>
    </citation>
    <scope>NUCLEOTIDE SEQUENCE [LARGE SCALE GENOMIC DNA]</scope>
    <source>
        <strain evidence="3 4">KACC 16536</strain>
    </source>
</reference>
<dbReference type="KEGG" id="daer:H9K75_09465"/>
<dbReference type="InterPro" id="IPR003996">
    <property type="entry name" value="RTX_toxin-activating_protC_bac"/>
</dbReference>
<dbReference type="GO" id="GO:0031640">
    <property type="term" value="P:killing of cells of another organism"/>
    <property type="evidence" value="ECO:0007669"/>
    <property type="project" value="UniProtKB-KW"/>
</dbReference>
<comment type="subcellular location">
    <subcellularLocation>
        <location evidence="2">Cytoplasm</location>
    </subcellularLocation>
</comment>
<dbReference type="EC" id="2.3.1.-" evidence="2"/>
<keyword evidence="2 3" id="KW-0012">Acyltransferase</keyword>
<dbReference type="AlphaFoldDB" id="A0A7H0GP27"/>
<proteinExistence type="inferred from homology"/>
<dbReference type="Pfam" id="PF02794">
    <property type="entry name" value="HlyC"/>
    <property type="match status" value="1"/>
</dbReference>
<keyword evidence="4" id="KW-1185">Reference proteome</keyword>
<comment type="function">
    <text evidence="2">Involved in fatty acylation of protoxin at internal lysine residues, thereby converting it to the active toxin.</text>
</comment>
<dbReference type="EMBL" id="CP060783">
    <property type="protein sequence ID" value="QNP50043.1"/>
    <property type="molecule type" value="Genomic_DNA"/>
</dbReference>
<dbReference type="GO" id="GO:0016746">
    <property type="term" value="F:acyltransferase activity"/>
    <property type="evidence" value="ECO:0007669"/>
    <property type="project" value="UniProtKB-UniRule"/>
</dbReference>
<evidence type="ECO:0000256" key="2">
    <source>
        <dbReference type="RuleBase" id="RU368102"/>
    </source>
</evidence>
<keyword evidence="2 3" id="KW-0808">Transferase</keyword>
<dbReference type="GO" id="GO:0005737">
    <property type="term" value="C:cytoplasm"/>
    <property type="evidence" value="ECO:0007669"/>
    <property type="project" value="UniProtKB-SubCell"/>
</dbReference>
<protein>
    <recommendedName>
        <fullName evidence="2">RTX toxin-activating lysine-acyltransferase</fullName>
        <ecNumber evidence="2">2.3.1.-</ecNumber>
    </recommendedName>
</protein>
<keyword evidence="2" id="KW-0963">Cytoplasm</keyword>
<accession>A0A7H0GP27</accession>
<dbReference type="Proteomes" id="UP000516028">
    <property type="component" value="Chromosome"/>
</dbReference>
<evidence type="ECO:0000313" key="4">
    <source>
        <dbReference type="Proteomes" id="UP000516028"/>
    </source>
</evidence>
<dbReference type="RefSeq" id="WP_187725583.1">
    <property type="nucleotide sequence ID" value="NZ_CP060783.1"/>
</dbReference>
<keyword evidence="2" id="KW-0204">Cytolysis</keyword>
<sequence length="161" mass="18715">MLVDGIRVIAPGRYPEDEWSEAEVLGGFIWLWNQHAYYRQGSVESAVEVLMPIINSRNFCFFVRNQQPLGYVNWAYLSEQDEQAYAHKAKPYTYFTDRQYDAGTPVRLWMLSWFFPVGGSQIAKRLLRRHVLKNERVHFLYHKSAPGTVTTKFFTGLSGDA</sequence>
<gene>
    <name evidence="3" type="ORF">H9K75_09465</name>
</gene>
<evidence type="ECO:0000313" key="3">
    <source>
        <dbReference type="EMBL" id="QNP50043.1"/>
    </source>
</evidence>
<organism evidence="3 4">
    <name type="scientific">Diaphorobacter aerolatus</name>
    <dbReference type="NCBI Taxonomy" id="1288495"/>
    <lineage>
        <taxon>Bacteria</taxon>
        <taxon>Pseudomonadati</taxon>
        <taxon>Pseudomonadota</taxon>
        <taxon>Betaproteobacteria</taxon>
        <taxon>Burkholderiales</taxon>
        <taxon>Comamonadaceae</taxon>
        <taxon>Diaphorobacter</taxon>
    </lineage>
</organism>
<name>A0A7H0GP27_9BURK</name>
<comment type="similarity">
    <text evidence="1 2">Belongs to the RTX toxin acyltransferase family.</text>
</comment>